<proteinExistence type="predicted"/>
<keyword evidence="3" id="KW-1185">Reference proteome</keyword>
<dbReference type="OrthoDB" id="2985813at2759"/>
<evidence type="ECO:0000313" key="3">
    <source>
        <dbReference type="Proteomes" id="UP000297245"/>
    </source>
</evidence>
<feature type="compositionally biased region" description="Low complexity" evidence="1">
    <location>
        <begin position="215"/>
        <end position="227"/>
    </location>
</feature>
<evidence type="ECO:0000256" key="1">
    <source>
        <dbReference type="SAM" id="MobiDB-lite"/>
    </source>
</evidence>
<dbReference type="Proteomes" id="UP000297245">
    <property type="component" value="Unassembled WGS sequence"/>
</dbReference>
<organism evidence="2 3">
    <name type="scientific">Dendrothele bispora (strain CBS 962.96)</name>
    <dbReference type="NCBI Taxonomy" id="1314807"/>
    <lineage>
        <taxon>Eukaryota</taxon>
        <taxon>Fungi</taxon>
        <taxon>Dikarya</taxon>
        <taxon>Basidiomycota</taxon>
        <taxon>Agaricomycotina</taxon>
        <taxon>Agaricomycetes</taxon>
        <taxon>Agaricomycetidae</taxon>
        <taxon>Agaricales</taxon>
        <taxon>Agaricales incertae sedis</taxon>
        <taxon>Dendrothele</taxon>
    </lineage>
</organism>
<dbReference type="AlphaFoldDB" id="A0A4S8LV59"/>
<name>A0A4S8LV59_DENBC</name>
<protein>
    <submittedName>
        <fullName evidence="2">Uncharacterized protein</fullName>
    </submittedName>
</protein>
<dbReference type="EMBL" id="ML179263">
    <property type="protein sequence ID" value="THU92928.1"/>
    <property type="molecule type" value="Genomic_DNA"/>
</dbReference>
<accession>A0A4S8LV59</accession>
<gene>
    <name evidence="2" type="ORF">K435DRAFT_800100</name>
</gene>
<feature type="region of interest" description="Disordered" evidence="1">
    <location>
        <begin position="215"/>
        <end position="239"/>
    </location>
</feature>
<evidence type="ECO:0000313" key="2">
    <source>
        <dbReference type="EMBL" id="THU92928.1"/>
    </source>
</evidence>
<sequence length="534" mass="58554">MSRGLSPPALSEAVNDLRVKQSGIQVLQVDGEDQSTRLAKFTRNILIKKVEIFDVGALILLFSVKPISANPPTLPTVNPTHMAKNTFERGCGATLEQEKWVSLSWLGLRAKQPRRVDAESSLTCDKSSSLRDMLPVSLVGLRGCWSAAARQREGQTQQSMIRKGLLTRTRNTCRFTPSQKIVMVRSFFTVLLVQLNTIQAGRFLHSSDVLSLPNPDSSFSSSSSSSPSPTPTPTPTPTVHTIAMPSPFAETIFSMLYTQTNIRTVSPISTDRSAGPDYTMLPPDLEGSPFVTTSNSYTSTVTATGTLISNGDSWHFGTSDDSLVYFYKECELTGSNDIIQLSPSSSDEIGLSCDRRELGDRGWKVIQVLGDTLAIYTLTVTQDPQLILPRFSDVVKESGTTSENSIVEATRAGSNGSIRSFGDTGGNYVLALPSSHTTPATAPDILRSDKKNLALAYVFMDNTHEYSLLKPRKNETHQCIVEEPPFEEFYAVMNVKLAVIPLTVKVEVTTRNDIHIMLEKFPMTLEGVNTAEER</sequence>
<reference evidence="2 3" key="1">
    <citation type="journal article" date="2019" name="Nat. Ecol. Evol.">
        <title>Megaphylogeny resolves global patterns of mushroom evolution.</title>
        <authorList>
            <person name="Varga T."/>
            <person name="Krizsan K."/>
            <person name="Foldi C."/>
            <person name="Dima B."/>
            <person name="Sanchez-Garcia M."/>
            <person name="Sanchez-Ramirez S."/>
            <person name="Szollosi G.J."/>
            <person name="Szarkandi J.G."/>
            <person name="Papp V."/>
            <person name="Albert L."/>
            <person name="Andreopoulos W."/>
            <person name="Angelini C."/>
            <person name="Antonin V."/>
            <person name="Barry K.W."/>
            <person name="Bougher N.L."/>
            <person name="Buchanan P."/>
            <person name="Buyck B."/>
            <person name="Bense V."/>
            <person name="Catcheside P."/>
            <person name="Chovatia M."/>
            <person name="Cooper J."/>
            <person name="Damon W."/>
            <person name="Desjardin D."/>
            <person name="Finy P."/>
            <person name="Geml J."/>
            <person name="Haridas S."/>
            <person name="Hughes K."/>
            <person name="Justo A."/>
            <person name="Karasinski D."/>
            <person name="Kautmanova I."/>
            <person name="Kiss B."/>
            <person name="Kocsube S."/>
            <person name="Kotiranta H."/>
            <person name="LaButti K.M."/>
            <person name="Lechner B.E."/>
            <person name="Liimatainen K."/>
            <person name="Lipzen A."/>
            <person name="Lukacs Z."/>
            <person name="Mihaltcheva S."/>
            <person name="Morgado L.N."/>
            <person name="Niskanen T."/>
            <person name="Noordeloos M.E."/>
            <person name="Ohm R.A."/>
            <person name="Ortiz-Santana B."/>
            <person name="Ovrebo C."/>
            <person name="Racz N."/>
            <person name="Riley R."/>
            <person name="Savchenko A."/>
            <person name="Shiryaev A."/>
            <person name="Soop K."/>
            <person name="Spirin V."/>
            <person name="Szebenyi C."/>
            <person name="Tomsovsky M."/>
            <person name="Tulloss R.E."/>
            <person name="Uehling J."/>
            <person name="Grigoriev I.V."/>
            <person name="Vagvolgyi C."/>
            <person name="Papp T."/>
            <person name="Martin F.M."/>
            <person name="Miettinen O."/>
            <person name="Hibbett D.S."/>
            <person name="Nagy L.G."/>
        </authorList>
    </citation>
    <scope>NUCLEOTIDE SEQUENCE [LARGE SCALE GENOMIC DNA]</scope>
    <source>
        <strain evidence="2 3">CBS 962.96</strain>
    </source>
</reference>